<evidence type="ECO:0000256" key="12">
    <source>
        <dbReference type="SAM" id="Phobius"/>
    </source>
</evidence>
<evidence type="ECO:0000256" key="7">
    <source>
        <dbReference type="ARBA" id="ARBA00023004"/>
    </source>
</evidence>
<proteinExistence type="predicted"/>
<feature type="transmembrane region" description="Helical" evidence="12">
    <location>
        <begin position="103"/>
        <end position="125"/>
    </location>
</feature>
<feature type="transmembrane region" description="Helical" evidence="12">
    <location>
        <begin position="131"/>
        <end position="152"/>
    </location>
</feature>
<comment type="subcellular location">
    <subcellularLocation>
        <location evidence="1">Membrane</location>
        <topology evidence="1">Multi-pass membrane protein</topology>
    </subcellularLocation>
</comment>
<dbReference type="GO" id="GO:0016020">
    <property type="term" value="C:membrane"/>
    <property type="evidence" value="ECO:0007669"/>
    <property type="project" value="UniProtKB-SubCell"/>
</dbReference>
<keyword evidence="9 12" id="KW-0472">Membrane</keyword>
<feature type="transmembrane region" description="Helical" evidence="12">
    <location>
        <begin position="178"/>
        <end position="200"/>
    </location>
</feature>
<keyword evidence="6" id="KW-0560">Oxidoreductase</keyword>
<dbReference type="InterPro" id="IPR003780">
    <property type="entry name" value="COX15/CtaA_fam"/>
</dbReference>
<sequence>MGERASSFFLRTQVDGWVRLTAWASLLANSLLILTGGLVRLTGSGLGCPTWPRCTEESWTSTTEMGIHGAIEFGNRLLTFALAVVAILAFLAVLKMRRERRDFFLLTLFLGLGIPLQAVVGGITVRTGLNPWIVGIHFMISAVMIYLAATYVNRVRRASLHDVDHREQPGQAQHARGVIRGMVIVMGLLTLVIVYLGTLVTGTGPHSGDAGEVVRHTFDAVMITRAHAIPAYLLVALVLAALVMGRRSWPQPVWRAYALVGLVVVLQAMVGFYQYFNGLPIVAVSLHLVGSALMVSVVAFAVEKAFALTAHPADVTTSSVTDPTH</sequence>
<keyword evidence="3 12" id="KW-0812">Transmembrane</keyword>
<feature type="transmembrane region" description="Helical" evidence="12">
    <location>
        <begin position="20"/>
        <end position="39"/>
    </location>
</feature>
<gene>
    <name evidence="13" type="ORF">GTW58_02435</name>
</gene>
<feature type="transmembrane region" description="Helical" evidence="12">
    <location>
        <begin position="256"/>
        <end position="275"/>
    </location>
</feature>
<dbReference type="Proteomes" id="UP000521379">
    <property type="component" value="Unassembled WGS sequence"/>
</dbReference>
<evidence type="ECO:0000256" key="1">
    <source>
        <dbReference type="ARBA" id="ARBA00004141"/>
    </source>
</evidence>
<protein>
    <submittedName>
        <fullName evidence="13">Heme A synthase</fullName>
    </submittedName>
</protein>
<evidence type="ECO:0000256" key="9">
    <source>
        <dbReference type="ARBA" id="ARBA00023136"/>
    </source>
</evidence>
<keyword evidence="10" id="KW-1015">Disulfide bond</keyword>
<organism evidence="13 14">
    <name type="scientific">Kocuria subflava</name>
    <dbReference type="NCBI Taxonomy" id="1736139"/>
    <lineage>
        <taxon>Bacteria</taxon>
        <taxon>Bacillati</taxon>
        <taxon>Actinomycetota</taxon>
        <taxon>Actinomycetes</taxon>
        <taxon>Micrococcales</taxon>
        <taxon>Micrococcaceae</taxon>
        <taxon>Kocuria</taxon>
    </lineage>
</organism>
<dbReference type="PANTHER" id="PTHR35457:SF1">
    <property type="entry name" value="HEME A SYNTHASE"/>
    <property type="match status" value="1"/>
</dbReference>
<keyword evidence="5 12" id="KW-1133">Transmembrane helix</keyword>
<dbReference type="GO" id="GO:0016491">
    <property type="term" value="F:oxidoreductase activity"/>
    <property type="evidence" value="ECO:0007669"/>
    <property type="project" value="UniProtKB-KW"/>
</dbReference>
<dbReference type="EMBL" id="JAAVUN010000002">
    <property type="protein sequence ID" value="NKE08823.1"/>
    <property type="molecule type" value="Genomic_DNA"/>
</dbReference>
<evidence type="ECO:0000256" key="6">
    <source>
        <dbReference type="ARBA" id="ARBA00023002"/>
    </source>
</evidence>
<evidence type="ECO:0000256" key="5">
    <source>
        <dbReference type="ARBA" id="ARBA00022989"/>
    </source>
</evidence>
<evidence type="ECO:0000256" key="11">
    <source>
        <dbReference type="ARBA" id="ARBA00023444"/>
    </source>
</evidence>
<keyword evidence="4" id="KW-0479">Metal-binding</keyword>
<evidence type="ECO:0000256" key="4">
    <source>
        <dbReference type="ARBA" id="ARBA00022723"/>
    </source>
</evidence>
<keyword evidence="14" id="KW-1185">Reference proteome</keyword>
<evidence type="ECO:0000256" key="3">
    <source>
        <dbReference type="ARBA" id="ARBA00022692"/>
    </source>
</evidence>
<comment type="caution">
    <text evidence="13">The sequence shown here is derived from an EMBL/GenBank/DDBJ whole genome shotgun (WGS) entry which is preliminary data.</text>
</comment>
<dbReference type="AlphaFoldDB" id="A0A846TK28"/>
<feature type="transmembrane region" description="Helical" evidence="12">
    <location>
        <begin position="281"/>
        <end position="302"/>
    </location>
</feature>
<evidence type="ECO:0000256" key="2">
    <source>
        <dbReference type="ARBA" id="ARBA00022475"/>
    </source>
</evidence>
<evidence type="ECO:0000313" key="13">
    <source>
        <dbReference type="EMBL" id="NKE08823.1"/>
    </source>
</evidence>
<dbReference type="InterPro" id="IPR050450">
    <property type="entry name" value="COX15/CtaA_HemeA_synthase"/>
</dbReference>
<keyword evidence="8" id="KW-0350">Heme biosynthesis</keyword>
<feature type="transmembrane region" description="Helical" evidence="12">
    <location>
        <begin position="220"/>
        <end position="244"/>
    </location>
</feature>
<feature type="transmembrane region" description="Helical" evidence="12">
    <location>
        <begin position="77"/>
        <end position="94"/>
    </location>
</feature>
<dbReference type="GO" id="GO:0046872">
    <property type="term" value="F:metal ion binding"/>
    <property type="evidence" value="ECO:0007669"/>
    <property type="project" value="UniProtKB-KW"/>
</dbReference>
<evidence type="ECO:0000313" key="14">
    <source>
        <dbReference type="Proteomes" id="UP000521379"/>
    </source>
</evidence>
<keyword evidence="7" id="KW-0408">Iron</keyword>
<dbReference type="Pfam" id="PF02628">
    <property type="entry name" value="COX15-CtaA"/>
    <property type="match status" value="1"/>
</dbReference>
<dbReference type="PANTHER" id="PTHR35457">
    <property type="entry name" value="HEME A SYNTHASE"/>
    <property type="match status" value="1"/>
</dbReference>
<comment type="pathway">
    <text evidence="11">Porphyrin-containing compound metabolism.</text>
</comment>
<dbReference type="GO" id="GO:0006784">
    <property type="term" value="P:heme A biosynthetic process"/>
    <property type="evidence" value="ECO:0007669"/>
    <property type="project" value="InterPro"/>
</dbReference>
<name>A0A846TK28_9MICC</name>
<reference evidence="13 14" key="1">
    <citation type="submission" date="2020-02" db="EMBL/GenBank/DDBJ databases">
        <authorList>
            <person name="Sun Q."/>
        </authorList>
    </citation>
    <scope>NUCLEOTIDE SEQUENCE [LARGE SCALE GENOMIC DNA]</scope>
    <source>
        <strain evidence="13 14">YIM 13062</strain>
    </source>
</reference>
<evidence type="ECO:0000256" key="10">
    <source>
        <dbReference type="ARBA" id="ARBA00023157"/>
    </source>
</evidence>
<keyword evidence="2" id="KW-1003">Cell membrane</keyword>
<accession>A0A846TK28</accession>
<evidence type="ECO:0000256" key="8">
    <source>
        <dbReference type="ARBA" id="ARBA00023133"/>
    </source>
</evidence>